<comment type="caution">
    <text evidence="1">The sequence shown here is derived from an EMBL/GenBank/DDBJ whole genome shotgun (WGS) entry which is preliminary data.</text>
</comment>
<dbReference type="EMBL" id="CAJSTJ010000110">
    <property type="protein sequence ID" value="CAG7556576.1"/>
    <property type="molecule type" value="Genomic_DNA"/>
</dbReference>
<evidence type="ECO:0000313" key="2">
    <source>
        <dbReference type="Proteomes" id="UP000693738"/>
    </source>
</evidence>
<gene>
    <name evidence="1" type="ORF">FEQUK3_LOCUS2301</name>
</gene>
<feature type="non-terminal residue" evidence="1">
    <location>
        <position position="1"/>
    </location>
</feature>
<name>A0A8J2IKW9_FUSEQ</name>
<organism evidence="1 2">
    <name type="scientific">Fusarium equiseti</name>
    <name type="common">Fusarium scirpi</name>
    <dbReference type="NCBI Taxonomy" id="61235"/>
    <lineage>
        <taxon>Eukaryota</taxon>
        <taxon>Fungi</taxon>
        <taxon>Dikarya</taxon>
        <taxon>Ascomycota</taxon>
        <taxon>Pezizomycotina</taxon>
        <taxon>Sordariomycetes</taxon>
        <taxon>Hypocreomycetidae</taxon>
        <taxon>Hypocreales</taxon>
        <taxon>Nectriaceae</taxon>
        <taxon>Fusarium</taxon>
        <taxon>Fusarium incarnatum-equiseti species complex</taxon>
    </lineage>
</organism>
<dbReference type="Proteomes" id="UP000693738">
    <property type="component" value="Unassembled WGS sequence"/>
</dbReference>
<sequence length="131" mass="14427">MILNQGRLLEAFSTAGLEGWLGTAKPKGDTIRLITTSSHVLPMCICPPKKLLEMSAPLLHVSCTWIGLPPSDCVSLVVKRADHCLYGEDKENKESHIQSPIFGNAIFNSTMKISVDTHMDMNFQGCDCYLC</sequence>
<accession>A0A8J2IKW9</accession>
<proteinExistence type="predicted"/>
<reference evidence="1" key="1">
    <citation type="submission" date="2021-05" db="EMBL/GenBank/DDBJ databases">
        <authorList>
            <person name="Khan N."/>
        </authorList>
    </citation>
    <scope>NUCLEOTIDE SEQUENCE</scope>
</reference>
<protein>
    <submittedName>
        <fullName evidence="1">Uncharacterized protein</fullName>
    </submittedName>
</protein>
<evidence type="ECO:0000313" key="1">
    <source>
        <dbReference type="EMBL" id="CAG7556576.1"/>
    </source>
</evidence>
<dbReference type="AlphaFoldDB" id="A0A8J2IKW9"/>